<protein>
    <recommendedName>
        <fullName evidence="5">Mid2 domain-containing protein</fullName>
    </recommendedName>
</protein>
<name>A0A2I2G492_9EURO</name>
<evidence type="ECO:0000256" key="2">
    <source>
        <dbReference type="SAM" id="Phobius"/>
    </source>
</evidence>
<dbReference type="GeneID" id="36555443"/>
<feature type="region of interest" description="Disordered" evidence="1">
    <location>
        <begin position="187"/>
        <end position="234"/>
    </location>
</feature>
<reference evidence="3 4" key="1">
    <citation type="submission" date="2016-12" db="EMBL/GenBank/DDBJ databases">
        <title>The genomes of Aspergillus section Nigri reveals drivers in fungal speciation.</title>
        <authorList>
            <consortium name="DOE Joint Genome Institute"/>
            <person name="Vesth T.C."/>
            <person name="Nybo J."/>
            <person name="Theobald S."/>
            <person name="Brandl J."/>
            <person name="Frisvad J.C."/>
            <person name="Nielsen K.F."/>
            <person name="Lyhne E.K."/>
            <person name="Kogle M.E."/>
            <person name="Kuo A."/>
            <person name="Riley R."/>
            <person name="Clum A."/>
            <person name="Nolan M."/>
            <person name="Lipzen A."/>
            <person name="Salamov A."/>
            <person name="Henrissat B."/>
            <person name="Wiebenga A."/>
            <person name="De Vries R.P."/>
            <person name="Grigoriev I.V."/>
            <person name="Mortensen U.H."/>
            <person name="Andersen M.R."/>
            <person name="Baker S.E."/>
        </authorList>
    </citation>
    <scope>NUCLEOTIDE SEQUENCE [LARGE SCALE GENOMIC DNA]</scope>
    <source>
        <strain evidence="3 4">IBT 23096</strain>
    </source>
</reference>
<keyword evidence="4" id="KW-1185">Reference proteome</keyword>
<feature type="region of interest" description="Disordered" evidence="1">
    <location>
        <begin position="274"/>
        <end position="321"/>
    </location>
</feature>
<accession>A0A2I2G492</accession>
<feature type="compositionally biased region" description="Low complexity" evidence="1">
    <location>
        <begin position="225"/>
        <end position="234"/>
    </location>
</feature>
<evidence type="ECO:0000313" key="4">
    <source>
        <dbReference type="Proteomes" id="UP000234275"/>
    </source>
</evidence>
<sequence length="321" mass="33718">MAVSLFSTETATMTESSPTQTISTLAMTTRFTPPTDCATSWTYEPYSYNSVAPSGLIMQNCNSIVRSCFPSGFAGEGRKAPGQIYSPGYCPMGYTSADVAIKGPVTSAICCLSDYSYTASVMHYSNLPSATYAGCTSELHESSSTIVSARAKENNRGTQVQGPIVMWAQPITIQLEASDLSLFVPVTSTTESSSEPTPTPKQTSSDTTRSTGSASSAAQPSQDVTSTGDSGSSGLSTGAKAGIGIGAAVGGVAILGVLAFWLFRRRSPKKDANLTSMETPYYDPNKAGPPTYVVPRNARGPPVELDNSEYGARKYMPELQG</sequence>
<gene>
    <name evidence="3" type="ORF">P170DRAFT_426923</name>
</gene>
<feature type="transmembrane region" description="Helical" evidence="2">
    <location>
        <begin position="241"/>
        <end position="263"/>
    </location>
</feature>
<keyword evidence="2" id="KW-0472">Membrane</keyword>
<feature type="compositionally biased region" description="Low complexity" evidence="1">
    <location>
        <begin position="187"/>
        <end position="218"/>
    </location>
</feature>
<organism evidence="3 4">
    <name type="scientific">Aspergillus steynii IBT 23096</name>
    <dbReference type="NCBI Taxonomy" id="1392250"/>
    <lineage>
        <taxon>Eukaryota</taxon>
        <taxon>Fungi</taxon>
        <taxon>Dikarya</taxon>
        <taxon>Ascomycota</taxon>
        <taxon>Pezizomycotina</taxon>
        <taxon>Eurotiomycetes</taxon>
        <taxon>Eurotiomycetidae</taxon>
        <taxon>Eurotiales</taxon>
        <taxon>Aspergillaceae</taxon>
        <taxon>Aspergillus</taxon>
        <taxon>Aspergillus subgen. Circumdati</taxon>
    </lineage>
</organism>
<keyword evidence="2" id="KW-0812">Transmembrane</keyword>
<dbReference type="EMBL" id="MSFO01000005">
    <property type="protein sequence ID" value="PLB47692.1"/>
    <property type="molecule type" value="Genomic_DNA"/>
</dbReference>
<evidence type="ECO:0008006" key="5">
    <source>
        <dbReference type="Google" id="ProtNLM"/>
    </source>
</evidence>
<dbReference type="RefSeq" id="XP_024702994.1">
    <property type="nucleotide sequence ID" value="XM_024847744.1"/>
</dbReference>
<dbReference type="OrthoDB" id="4770059at2759"/>
<dbReference type="AlphaFoldDB" id="A0A2I2G492"/>
<dbReference type="Proteomes" id="UP000234275">
    <property type="component" value="Unassembled WGS sequence"/>
</dbReference>
<dbReference type="STRING" id="1392250.A0A2I2G492"/>
<feature type="compositionally biased region" description="Basic and acidic residues" evidence="1">
    <location>
        <begin position="311"/>
        <end position="321"/>
    </location>
</feature>
<evidence type="ECO:0000313" key="3">
    <source>
        <dbReference type="EMBL" id="PLB47692.1"/>
    </source>
</evidence>
<proteinExistence type="predicted"/>
<dbReference type="VEuPathDB" id="FungiDB:P170DRAFT_426923"/>
<comment type="caution">
    <text evidence="3">The sequence shown here is derived from an EMBL/GenBank/DDBJ whole genome shotgun (WGS) entry which is preliminary data.</text>
</comment>
<keyword evidence="2" id="KW-1133">Transmembrane helix</keyword>
<evidence type="ECO:0000256" key="1">
    <source>
        <dbReference type="SAM" id="MobiDB-lite"/>
    </source>
</evidence>